<proteinExistence type="predicted"/>
<comment type="caution">
    <text evidence="1">The sequence shown here is derived from an EMBL/GenBank/DDBJ whole genome shotgun (WGS) entry which is preliminary data.</text>
</comment>
<dbReference type="Proteomes" id="UP001152622">
    <property type="component" value="Chromosome 21"/>
</dbReference>
<sequence length="76" mass="8594">MTLHQHEACGLTTRKLIEPHNSLKIPSKKRRRFTKTFEPLSYGAALPVQISSICAKGAVLHREKVDFNAEPPWQPS</sequence>
<accession>A0A9Q1E8S7</accession>
<protein>
    <submittedName>
        <fullName evidence="1">Uncharacterized protein</fullName>
    </submittedName>
</protein>
<reference evidence="1" key="1">
    <citation type="journal article" date="2023" name="Science">
        <title>Genome structures resolve the early diversification of teleost fishes.</title>
        <authorList>
            <person name="Parey E."/>
            <person name="Louis A."/>
            <person name="Montfort J."/>
            <person name="Bouchez O."/>
            <person name="Roques C."/>
            <person name="Iampietro C."/>
            <person name="Lluch J."/>
            <person name="Castinel A."/>
            <person name="Donnadieu C."/>
            <person name="Desvignes T."/>
            <person name="Floi Bucao C."/>
            <person name="Jouanno E."/>
            <person name="Wen M."/>
            <person name="Mejri S."/>
            <person name="Dirks R."/>
            <person name="Jansen H."/>
            <person name="Henkel C."/>
            <person name="Chen W.J."/>
            <person name="Zahm M."/>
            <person name="Cabau C."/>
            <person name="Klopp C."/>
            <person name="Thompson A.W."/>
            <person name="Robinson-Rechavi M."/>
            <person name="Braasch I."/>
            <person name="Lecointre G."/>
            <person name="Bobe J."/>
            <person name="Postlethwait J.H."/>
            <person name="Berthelot C."/>
            <person name="Roest Crollius H."/>
            <person name="Guiguen Y."/>
        </authorList>
    </citation>
    <scope>NUCLEOTIDE SEQUENCE</scope>
    <source>
        <strain evidence="1">WJC10195</strain>
    </source>
</reference>
<dbReference type="OrthoDB" id="10509018at2759"/>
<evidence type="ECO:0000313" key="1">
    <source>
        <dbReference type="EMBL" id="KAJ8334324.1"/>
    </source>
</evidence>
<evidence type="ECO:0000313" key="2">
    <source>
        <dbReference type="Proteomes" id="UP001152622"/>
    </source>
</evidence>
<name>A0A9Q1E8S7_SYNKA</name>
<gene>
    <name evidence="1" type="ORF">SKAU_G00399630</name>
</gene>
<dbReference type="EMBL" id="JAINUF010000021">
    <property type="protein sequence ID" value="KAJ8334324.1"/>
    <property type="molecule type" value="Genomic_DNA"/>
</dbReference>
<dbReference type="AlphaFoldDB" id="A0A9Q1E8S7"/>
<keyword evidence="2" id="KW-1185">Reference proteome</keyword>
<organism evidence="1 2">
    <name type="scientific">Synaphobranchus kaupii</name>
    <name type="common">Kaup's arrowtooth eel</name>
    <dbReference type="NCBI Taxonomy" id="118154"/>
    <lineage>
        <taxon>Eukaryota</taxon>
        <taxon>Metazoa</taxon>
        <taxon>Chordata</taxon>
        <taxon>Craniata</taxon>
        <taxon>Vertebrata</taxon>
        <taxon>Euteleostomi</taxon>
        <taxon>Actinopterygii</taxon>
        <taxon>Neopterygii</taxon>
        <taxon>Teleostei</taxon>
        <taxon>Anguilliformes</taxon>
        <taxon>Synaphobranchidae</taxon>
        <taxon>Synaphobranchus</taxon>
    </lineage>
</organism>